<evidence type="ECO:0000313" key="1">
    <source>
        <dbReference type="EMBL" id="KAG5933721.1"/>
    </source>
</evidence>
<name>A0A9P7M908_9HYPO</name>
<evidence type="ECO:0000313" key="2">
    <source>
        <dbReference type="Proteomes" id="UP000706124"/>
    </source>
</evidence>
<comment type="caution">
    <text evidence="1">The sequence shown here is derived from an EMBL/GenBank/DDBJ whole genome shotgun (WGS) entry which is preliminary data.</text>
</comment>
<dbReference type="OrthoDB" id="5979581at2759"/>
<gene>
    <name evidence="1" type="ORF">E4U60_004319</name>
</gene>
<dbReference type="AlphaFoldDB" id="A0A9P7M908"/>
<sequence length="94" mass="10983">MATSLFRRSLKPLSGRSWKPLAFSRKVFYVMPADEKFDEETITGYNASDYYPVRIGEVLRARYQVVGKICFERTRVASTRFKVSTNVDTSLRRY</sequence>
<reference evidence="1 2" key="1">
    <citation type="journal article" date="2020" name="bioRxiv">
        <title>Whole genome comparisons of ergot fungi reveals the divergence and evolution of species within the genus Claviceps are the result of varying mechanisms driving genome evolution and host range expansion.</title>
        <authorList>
            <person name="Wyka S.A."/>
            <person name="Mondo S.J."/>
            <person name="Liu M."/>
            <person name="Dettman J."/>
            <person name="Nalam V."/>
            <person name="Broders K.D."/>
        </authorList>
    </citation>
    <scope>NUCLEOTIDE SEQUENCE [LARGE SCALE GENOMIC DNA]</scope>
    <source>
        <strain evidence="1 2">CCC 1485</strain>
    </source>
</reference>
<protein>
    <submittedName>
        <fullName evidence="1">Uncharacterized protein</fullName>
    </submittedName>
</protein>
<dbReference type="EMBL" id="SRPO01000351">
    <property type="protein sequence ID" value="KAG5933721.1"/>
    <property type="molecule type" value="Genomic_DNA"/>
</dbReference>
<dbReference type="Gene3D" id="3.30.200.20">
    <property type="entry name" value="Phosphorylase Kinase, domain 1"/>
    <property type="match status" value="1"/>
</dbReference>
<proteinExistence type="predicted"/>
<organism evidence="1 2">
    <name type="scientific">Claviceps pazoutovae</name>
    <dbReference type="NCBI Taxonomy" id="1649127"/>
    <lineage>
        <taxon>Eukaryota</taxon>
        <taxon>Fungi</taxon>
        <taxon>Dikarya</taxon>
        <taxon>Ascomycota</taxon>
        <taxon>Pezizomycotina</taxon>
        <taxon>Sordariomycetes</taxon>
        <taxon>Hypocreomycetidae</taxon>
        <taxon>Hypocreales</taxon>
        <taxon>Clavicipitaceae</taxon>
        <taxon>Claviceps</taxon>
    </lineage>
</organism>
<keyword evidence="2" id="KW-1185">Reference proteome</keyword>
<dbReference type="Proteomes" id="UP000706124">
    <property type="component" value="Unassembled WGS sequence"/>
</dbReference>
<accession>A0A9P7M908</accession>